<sequence>MFAKVSCKTIPLLGKDKDDFPYLCFDSIWKQCFARFVCVVVRSSIAYLSLTLMKTATLPILFSLLATSLTHHALLFTSLISASDPSTLFPFPSFPLFDLVC</sequence>
<evidence type="ECO:0000313" key="3">
    <source>
        <dbReference type="Proteomes" id="UP001603857"/>
    </source>
</evidence>
<feature type="transmembrane region" description="Helical" evidence="1">
    <location>
        <begin position="60"/>
        <end position="82"/>
    </location>
</feature>
<dbReference type="EMBL" id="JBGMDY010000011">
    <property type="protein sequence ID" value="KAL2317344.1"/>
    <property type="molecule type" value="Genomic_DNA"/>
</dbReference>
<keyword evidence="1" id="KW-0472">Membrane</keyword>
<keyword evidence="3" id="KW-1185">Reference proteome</keyword>
<protein>
    <submittedName>
        <fullName evidence="2">Uncharacterized protein</fullName>
    </submittedName>
</protein>
<organism evidence="2 3">
    <name type="scientific">Flemingia macrophylla</name>
    <dbReference type="NCBI Taxonomy" id="520843"/>
    <lineage>
        <taxon>Eukaryota</taxon>
        <taxon>Viridiplantae</taxon>
        <taxon>Streptophyta</taxon>
        <taxon>Embryophyta</taxon>
        <taxon>Tracheophyta</taxon>
        <taxon>Spermatophyta</taxon>
        <taxon>Magnoliopsida</taxon>
        <taxon>eudicotyledons</taxon>
        <taxon>Gunneridae</taxon>
        <taxon>Pentapetalae</taxon>
        <taxon>rosids</taxon>
        <taxon>fabids</taxon>
        <taxon>Fabales</taxon>
        <taxon>Fabaceae</taxon>
        <taxon>Papilionoideae</taxon>
        <taxon>50 kb inversion clade</taxon>
        <taxon>NPAAA clade</taxon>
        <taxon>indigoferoid/millettioid clade</taxon>
        <taxon>Phaseoleae</taxon>
        <taxon>Flemingia</taxon>
    </lineage>
</organism>
<evidence type="ECO:0000313" key="2">
    <source>
        <dbReference type="EMBL" id="KAL2317344.1"/>
    </source>
</evidence>
<keyword evidence="1" id="KW-0812">Transmembrane</keyword>
<evidence type="ECO:0000256" key="1">
    <source>
        <dbReference type="SAM" id="Phobius"/>
    </source>
</evidence>
<keyword evidence="1" id="KW-1133">Transmembrane helix</keyword>
<reference evidence="2 3" key="1">
    <citation type="submission" date="2024-08" db="EMBL/GenBank/DDBJ databases">
        <title>Insights into the chromosomal genome structure of Flemingia macrophylla.</title>
        <authorList>
            <person name="Ding Y."/>
            <person name="Zhao Y."/>
            <person name="Bi W."/>
            <person name="Wu M."/>
            <person name="Zhao G."/>
            <person name="Gong Y."/>
            <person name="Li W."/>
            <person name="Zhang P."/>
        </authorList>
    </citation>
    <scope>NUCLEOTIDE SEQUENCE [LARGE SCALE GENOMIC DNA]</scope>
    <source>
        <strain evidence="2">DYQJB</strain>
        <tissue evidence="2">Leaf</tissue>
    </source>
</reference>
<name>A0ABD1L1G6_9FABA</name>
<accession>A0ABD1L1G6</accession>
<dbReference type="Proteomes" id="UP001603857">
    <property type="component" value="Unassembled WGS sequence"/>
</dbReference>
<proteinExistence type="predicted"/>
<dbReference type="AlphaFoldDB" id="A0ABD1L1G6"/>
<gene>
    <name evidence="2" type="ORF">Fmac_031220</name>
</gene>
<comment type="caution">
    <text evidence="2">The sequence shown here is derived from an EMBL/GenBank/DDBJ whole genome shotgun (WGS) entry which is preliminary data.</text>
</comment>